<keyword evidence="2" id="KW-1185">Reference proteome</keyword>
<gene>
    <name evidence="1" type="ORF">CEXT_343221</name>
</gene>
<evidence type="ECO:0000313" key="1">
    <source>
        <dbReference type="EMBL" id="GIY20194.1"/>
    </source>
</evidence>
<dbReference type="AlphaFoldDB" id="A0AAV4RE81"/>
<organism evidence="1 2">
    <name type="scientific">Caerostris extrusa</name>
    <name type="common">Bark spider</name>
    <name type="synonym">Caerostris bankana</name>
    <dbReference type="NCBI Taxonomy" id="172846"/>
    <lineage>
        <taxon>Eukaryota</taxon>
        <taxon>Metazoa</taxon>
        <taxon>Ecdysozoa</taxon>
        <taxon>Arthropoda</taxon>
        <taxon>Chelicerata</taxon>
        <taxon>Arachnida</taxon>
        <taxon>Araneae</taxon>
        <taxon>Araneomorphae</taxon>
        <taxon>Entelegynae</taxon>
        <taxon>Araneoidea</taxon>
        <taxon>Araneidae</taxon>
        <taxon>Caerostris</taxon>
    </lineage>
</organism>
<dbReference type="Proteomes" id="UP001054945">
    <property type="component" value="Unassembled WGS sequence"/>
</dbReference>
<comment type="caution">
    <text evidence="1">The sequence shown here is derived from an EMBL/GenBank/DDBJ whole genome shotgun (WGS) entry which is preliminary data.</text>
</comment>
<sequence>MKETQFFREVEKFPFLAHSEESHKGLNYQFLRTFPLHREFIASSVYLAKHRLRCRPPHKGPPSTSKCNEKVDFFFSTSRDDAFPAEDRAPNSCFKDAPIHLCDQECVLIRLD</sequence>
<accession>A0AAV4RE81</accession>
<dbReference type="EMBL" id="BPLR01007849">
    <property type="protein sequence ID" value="GIY20194.1"/>
    <property type="molecule type" value="Genomic_DNA"/>
</dbReference>
<protein>
    <submittedName>
        <fullName evidence="1">Uncharacterized protein</fullName>
    </submittedName>
</protein>
<evidence type="ECO:0000313" key="2">
    <source>
        <dbReference type="Proteomes" id="UP001054945"/>
    </source>
</evidence>
<reference evidence="1 2" key="1">
    <citation type="submission" date="2021-06" db="EMBL/GenBank/DDBJ databases">
        <title>Caerostris extrusa draft genome.</title>
        <authorList>
            <person name="Kono N."/>
            <person name="Arakawa K."/>
        </authorList>
    </citation>
    <scope>NUCLEOTIDE SEQUENCE [LARGE SCALE GENOMIC DNA]</scope>
</reference>
<proteinExistence type="predicted"/>
<name>A0AAV4RE81_CAEEX</name>